<reference evidence="2" key="2">
    <citation type="submission" date="2023-01" db="EMBL/GenBank/DDBJ databases">
        <authorList>
            <person name="Petersen C."/>
        </authorList>
    </citation>
    <scope>NUCLEOTIDE SEQUENCE</scope>
    <source>
        <strain evidence="2">IBT 17514</strain>
    </source>
</reference>
<proteinExistence type="predicted"/>
<dbReference type="EMBL" id="JAQJAN010000007">
    <property type="protein sequence ID" value="KAJ5726874.1"/>
    <property type="molecule type" value="Genomic_DNA"/>
</dbReference>
<keyword evidence="1" id="KW-1133">Transmembrane helix</keyword>
<dbReference type="PANTHER" id="PTHR35040:SF9">
    <property type="entry name" value="4-LIKE CELL SURFACE PROTEIN, PUTATIVE (AFU_ORTHOLOGUE AFUA_4G14080)-RELATED"/>
    <property type="match status" value="1"/>
</dbReference>
<comment type="caution">
    <text evidence="2">The sequence shown here is derived from an EMBL/GenBank/DDBJ whole genome shotgun (WGS) entry which is preliminary data.</text>
</comment>
<dbReference type="AlphaFoldDB" id="A0AAD6HLY3"/>
<dbReference type="PANTHER" id="PTHR35040">
    <property type="match status" value="1"/>
</dbReference>
<name>A0AAD6HLY3_9EURO</name>
<sequence length="305" mass="34289">MESLERATEKASPPLRRRLNLRRPWCIALLVAAAIVVILAIVIPCAIILPKKHSHSGKASKVLYPIYIYPETNSTWDPLYKAISTHPELDFVIIVNPSSGPGSSPPDTQYQVAVNRLSSYSNVQKVGYVPTEYATRNISAVLDDVATYANWTSESTSLSMDGIFFDEIPYDWNSTKSEYLIRINEAVKNSSGIHSPHLVIHNPGTIPDARYDQNTTDITVVFEQSYDYYETQVTALDALGTKNRTEYSYMLHSVPTMTNSSLKSLVDDISYRAEYLFVTTLNSSYYEQFDSHLEQFCDVVPTSSK</sequence>
<protein>
    <submittedName>
        <fullName evidence="2">Spherulin 4-like cell surface protein</fullName>
    </submittedName>
</protein>
<reference evidence="2" key="1">
    <citation type="journal article" date="2023" name="IMA Fungus">
        <title>Comparative genomic study of the Penicillium genus elucidates a diverse pangenome and 15 lateral gene transfer events.</title>
        <authorList>
            <person name="Petersen C."/>
            <person name="Sorensen T."/>
            <person name="Nielsen M.R."/>
            <person name="Sondergaard T.E."/>
            <person name="Sorensen J.L."/>
            <person name="Fitzpatrick D.A."/>
            <person name="Frisvad J.C."/>
            <person name="Nielsen K.L."/>
        </authorList>
    </citation>
    <scope>NUCLEOTIDE SEQUENCE</scope>
    <source>
        <strain evidence="2">IBT 17514</strain>
    </source>
</reference>
<accession>A0AAD6HLY3</accession>
<keyword evidence="1" id="KW-0812">Transmembrane</keyword>
<organism evidence="2 3">
    <name type="scientific">Penicillium malachiteum</name>
    <dbReference type="NCBI Taxonomy" id="1324776"/>
    <lineage>
        <taxon>Eukaryota</taxon>
        <taxon>Fungi</taxon>
        <taxon>Dikarya</taxon>
        <taxon>Ascomycota</taxon>
        <taxon>Pezizomycotina</taxon>
        <taxon>Eurotiomycetes</taxon>
        <taxon>Eurotiomycetidae</taxon>
        <taxon>Eurotiales</taxon>
        <taxon>Aspergillaceae</taxon>
        <taxon>Penicillium</taxon>
    </lineage>
</organism>
<keyword evidence="1" id="KW-0472">Membrane</keyword>
<dbReference type="Pfam" id="PF12138">
    <property type="entry name" value="Spherulin4"/>
    <property type="match status" value="1"/>
</dbReference>
<feature type="transmembrane region" description="Helical" evidence="1">
    <location>
        <begin position="25"/>
        <end position="49"/>
    </location>
</feature>
<gene>
    <name evidence="2" type="ORF">N7493_005901</name>
</gene>
<dbReference type="Proteomes" id="UP001215712">
    <property type="component" value="Unassembled WGS sequence"/>
</dbReference>
<evidence type="ECO:0000313" key="2">
    <source>
        <dbReference type="EMBL" id="KAJ5726874.1"/>
    </source>
</evidence>
<evidence type="ECO:0000313" key="3">
    <source>
        <dbReference type="Proteomes" id="UP001215712"/>
    </source>
</evidence>
<evidence type="ECO:0000256" key="1">
    <source>
        <dbReference type="SAM" id="Phobius"/>
    </source>
</evidence>
<dbReference type="InterPro" id="IPR021986">
    <property type="entry name" value="Spherulin4"/>
</dbReference>
<keyword evidence="3" id="KW-1185">Reference proteome</keyword>